<dbReference type="EMBL" id="JACTAM010000010">
    <property type="protein sequence ID" value="KAI2659577.1"/>
    <property type="molecule type" value="Genomic_DNA"/>
</dbReference>
<keyword evidence="1" id="KW-0378">Hydrolase</keyword>
<protein>
    <submittedName>
        <fullName evidence="1">RNA exonuclease 5</fullName>
    </submittedName>
</protein>
<keyword evidence="2" id="KW-1185">Reference proteome</keyword>
<name>A0ABQ8MBB8_LABRO</name>
<keyword evidence="1" id="KW-0540">Nuclease</keyword>
<keyword evidence="1" id="KW-0269">Exonuclease</keyword>
<gene>
    <name evidence="1" type="ORF">H4Q32_022056</name>
</gene>
<dbReference type="GO" id="GO:0004527">
    <property type="term" value="F:exonuclease activity"/>
    <property type="evidence" value="ECO:0007669"/>
    <property type="project" value="UniProtKB-KW"/>
</dbReference>
<evidence type="ECO:0000313" key="2">
    <source>
        <dbReference type="Proteomes" id="UP000830375"/>
    </source>
</evidence>
<proteinExistence type="predicted"/>
<organism evidence="1 2">
    <name type="scientific">Labeo rohita</name>
    <name type="common">Indian major carp</name>
    <name type="synonym">Cyprinus rohita</name>
    <dbReference type="NCBI Taxonomy" id="84645"/>
    <lineage>
        <taxon>Eukaryota</taxon>
        <taxon>Metazoa</taxon>
        <taxon>Chordata</taxon>
        <taxon>Craniata</taxon>
        <taxon>Vertebrata</taxon>
        <taxon>Euteleostomi</taxon>
        <taxon>Actinopterygii</taxon>
        <taxon>Neopterygii</taxon>
        <taxon>Teleostei</taxon>
        <taxon>Ostariophysi</taxon>
        <taxon>Cypriniformes</taxon>
        <taxon>Cyprinidae</taxon>
        <taxon>Labeoninae</taxon>
        <taxon>Labeonini</taxon>
        <taxon>Labeo</taxon>
    </lineage>
</organism>
<comment type="caution">
    <text evidence="1">The sequence shown here is derived from an EMBL/GenBank/DDBJ whole genome shotgun (WGS) entry which is preliminary data.</text>
</comment>
<accession>A0ABQ8MBB8</accession>
<reference evidence="1 2" key="1">
    <citation type="submission" date="2022-01" db="EMBL/GenBank/DDBJ databases">
        <title>A high-quality chromosome-level genome assembly of rohu carp, Labeo rohita.</title>
        <authorList>
            <person name="Arick M.A. II"/>
            <person name="Hsu C.-Y."/>
            <person name="Magbanua Z."/>
            <person name="Pechanova O."/>
            <person name="Grover C."/>
            <person name="Miller E."/>
            <person name="Thrash A."/>
            <person name="Ezzel L."/>
            <person name="Alam S."/>
            <person name="Benzie J."/>
            <person name="Hamilton M."/>
            <person name="Karsi A."/>
            <person name="Lawrence M.L."/>
            <person name="Peterson D.G."/>
        </authorList>
    </citation>
    <scope>NUCLEOTIDE SEQUENCE [LARGE SCALE GENOMIC DNA]</scope>
    <source>
        <strain evidence="2">BAU-BD-2019</strain>
        <tissue evidence="1">Blood</tissue>
    </source>
</reference>
<evidence type="ECO:0000313" key="1">
    <source>
        <dbReference type="EMBL" id="KAI2659577.1"/>
    </source>
</evidence>
<sequence length="51" mass="5781">MDYLIHTVFLFTGSEKKEDEMLDDIPLTFLNFFSLPGNHLCPSKLGHGTPI</sequence>
<dbReference type="Proteomes" id="UP000830375">
    <property type="component" value="Unassembled WGS sequence"/>
</dbReference>